<protein>
    <recommendedName>
        <fullName evidence="4">Small secreted hydrophilic protein</fullName>
    </recommendedName>
</protein>
<feature type="region of interest" description="Disordered" evidence="1">
    <location>
        <begin position="27"/>
        <end position="101"/>
    </location>
</feature>
<name>A0A934QUB8_9PSEU</name>
<dbReference type="EMBL" id="JAENJH010000010">
    <property type="protein sequence ID" value="MBK1788392.1"/>
    <property type="molecule type" value="Genomic_DNA"/>
</dbReference>
<evidence type="ECO:0008006" key="4">
    <source>
        <dbReference type="Google" id="ProtNLM"/>
    </source>
</evidence>
<sequence>MSPTPRVIAFVAVLALPVAAVLATLLLSDPSPPRETAPVVRIGESGEMTPPPSGPPTTSGEPSTSGEPTTSSRVQLPPPPPVDDDDDDDDGPDDADDPDDD</sequence>
<reference evidence="2" key="1">
    <citation type="submission" date="2020-12" db="EMBL/GenBank/DDBJ databases">
        <title>Prauserella sp. ASG 168, a novel actinomycete isolated from cave rock.</title>
        <authorList>
            <person name="Suriyachadkun C."/>
        </authorList>
    </citation>
    <scope>NUCLEOTIDE SEQUENCE</scope>
    <source>
        <strain evidence="2">ASG 168</strain>
    </source>
</reference>
<keyword evidence="3" id="KW-1185">Reference proteome</keyword>
<evidence type="ECO:0000256" key="1">
    <source>
        <dbReference type="SAM" id="MobiDB-lite"/>
    </source>
</evidence>
<organism evidence="2 3">
    <name type="scientific">Prauserella cavernicola</name>
    <dbReference type="NCBI Taxonomy" id="2800127"/>
    <lineage>
        <taxon>Bacteria</taxon>
        <taxon>Bacillati</taxon>
        <taxon>Actinomycetota</taxon>
        <taxon>Actinomycetes</taxon>
        <taxon>Pseudonocardiales</taxon>
        <taxon>Pseudonocardiaceae</taxon>
        <taxon>Prauserella</taxon>
    </lineage>
</organism>
<dbReference type="AlphaFoldDB" id="A0A934QUB8"/>
<feature type="compositionally biased region" description="Low complexity" evidence="1">
    <location>
        <begin position="56"/>
        <end position="72"/>
    </location>
</feature>
<dbReference type="Proteomes" id="UP000635245">
    <property type="component" value="Unassembled WGS sequence"/>
</dbReference>
<dbReference type="RefSeq" id="WP_200324276.1">
    <property type="nucleotide sequence ID" value="NZ_JAENJH010000010.1"/>
</dbReference>
<evidence type="ECO:0000313" key="3">
    <source>
        <dbReference type="Proteomes" id="UP000635245"/>
    </source>
</evidence>
<proteinExistence type="predicted"/>
<feature type="compositionally biased region" description="Acidic residues" evidence="1">
    <location>
        <begin position="82"/>
        <end position="101"/>
    </location>
</feature>
<evidence type="ECO:0000313" key="2">
    <source>
        <dbReference type="EMBL" id="MBK1788392.1"/>
    </source>
</evidence>
<comment type="caution">
    <text evidence="2">The sequence shown here is derived from an EMBL/GenBank/DDBJ whole genome shotgun (WGS) entry which is preliminary data.</text>
</comment>
<accession>A0A934QUB8</accession>
<gene>
    <name evidence="2" type="ORF">JHE00_29025</name>
</gene>